<dbReference type="GO" id="GO:0008310">
    <property type="term" value="F:single-stranded DNA 3'-5' DNA exonuclease activity"/>
    <property type="evidence" value="ECO:0007669"/>
    <property type="project" value="TreeGrafter"/>
</dbReference>
<dbReference type="Proteomes" id="UP000195557">
    <property type="component" value="Unassembled WGS sequence"/>
</dbReference>
<dbReference type="InterPro" id="IPR006172">
    <property type="entry name" value="DNA-dir_DNA_pol_B"/>
</dbReference>
<evidence type="ECO:0000256" key="2">
    <source>
        <dbReference type="ARBA" id="ARBA00004141"/>
    </source>
</evidence>
<dbReference type="GO" id="GO:0045004">
    <property type="term" value="P:DNA replication proofreading"/>
    <property type="evidence" value="ECO:0007669"/>
    <property type="project" value="TreeGrafter"/>
</dbReference>
<feature type="region of interest" description="Disordered" evidence="20">
    <location>
        <begin position="2047"/>
        <end position="2083"/>
    </location>
</feature>
<evidence type="ECO:0000256" key="3">
    <source>
        <dbReference type="ARBA" id="ARBA00005755"/>
    </source>
</evidence>
<comment type="similarity">
    <text evidence="3">Belongs to the DNA polymerase type-B family.</text>
</comment>
<evidence type="ECO:0000256" key="19">
    <source>
        <dbReference type="PROSITE-ProRule" id="PRU00282"/>
    </source>
</evidence>
<keyword evidence="16" id="KW-0238">DNA-binding</keyword>
<dbReference type="Gene3D" id="3.30.420.10">
    <property type="entry name" value="Ribonuclease H-like superfamily/Ribonuclease H"/>
    <property type="match status" value="1"/>
</dbReference>
<dbReference type="Pfam" id="PF23250">
    <property type="entry name" value="zf_DPOE_2"/>
    <property type="match status" value="1"/>
</dbReference>
<keyword evidence="10" id="KW-0479">Metal-binding</keyword>
<feature type="repeat" description="Solcar" evidence="19">
    <location>
        <begin position="2570"/>
        <end position="2655"/>
    </location>
</feature>
<evidence type="ECO:0000256" key="17">
    <source>
        <dbReference type="ARBA" id="ARBA00023136"/>
    </source>
</evidence>
<evidence type="ECO:0000256" key="8">
    <source>
        <dbReference type="ARBA" id="ARBA00022695"/>
    </source>
</evidence>
<dbReference type="Gene3D" id="1.10.132.60">
    <property type="entry name" value="DNA polymerase family B, C-terminal domain"/>
    <property type="match status" value="1"/>
</dbReference>
<evidence type="ECO:0000313" key="22">
    <source>
        <dbReference type="EMBL" id="OUS46556.1"/>
    </source>
</evidence>
<evidence type="ECO:0000256" key="11">
    <source>
        <dbReference type="ARBA" id="ARBA00022771"/>
    </source>
</evidence>
<dbReference type="Gene3D" id="1.50.40.10">
    <property type="entry name" value="Mitochondrial carrier domain"/>
    <property type="match status" value="2"/>
</dbReference>
<dbReference type="InterPro" id="IPR036397">
    <property type="entry name" value="RNaseH_sf"/>
</dbReference>
<evidence type="ECO:0000256" key="1">
    <source>
        <dbReference type="ARBA" id="ARBA00004123"/>
    </source>
</evidence>
<dbReference type="FunFam" id="3.90.1600.10:FF:000006">
    <property type="entry name" value="DNA polymerase epsilon catalytic subunit"/>
    <property type="match status" value="1"/>
</dbReference>
<dbReference type="GO" id="GO:0000278">
    <property type="term" value="P:mitotic cell cycle"/>
    <property type="evidence" value="ECO:0007669"/>
    <property type="project" value="TreeGrafter"/>
</dbReference>
<keyword evidence="5" id="KW-0004">4Fe-4S</keyword>
<dbReference type="SUPFAM" id="SSF103506">
    <property type="entry name" value="Mitochondrial carrier"/>
    <property type="match status" value="1"/>
</dbReference>
<dbReference type="GO" id="GO:0016020">
    <property type="term" value="C:membrane"/>
    <property type="evidence" value="ECO:0007669"/>
    <property type="project" value="UniProtKB-SubCell"/>
</dbReference>
<dbReference type="InterPro" id="IPR013697">
    <property type="entry name" value="DNA_pol_e_suA_C"/>
</dbReference>
<keyword evidence="12" id="KW-0862">Zinc</keyword>
<feature type="repeat" description="Solcar" evidence="19">
    <location>
        <begin position="2464"/>
        <end position="2558"/>
    </location>
</feature>
<organism evidence="22">
    <name type="scientific">Ostreococcus tauri</name>
    <name type="common">Marine green alga</name>
    <dbReference type="NCBI Taxonomy" id="70448"/>
    <lineage>
        <taxon>Eukaryota</taxon>
        <taxon>Viridiplantae</taxon>
        <taxon>Chlorophyta</taxon>
        <taxon>Mamiellophyceae</taxon>
        <taxon>Mamiellales</taxon>
        <taxon>Bathycoccaceae</taxon>
        <taxon>Ostreococcus</taxon>
    </lineage>
</organism>
<keyword evidence="14" id="KW-0408">Iron</keyword>
<keyword evidence="6" id="KW-0808">Transferase</keyword>
<proteinExistence type="inferred from homology"/>
<evidence type="ECO:0000256" key="18">
    <source>
        <dbReference type="ARBA" id="ARBA00023242"/>
    </source>
</evidence>
<dbReference type="InterPro" id="IPR055191">
    <property type="entry name" value="POL2_thumb"/>
</dbReference>
<evidence type="ECO:0000256" key="15">
    <source>
        <dbReference type="ARBA" id="ARBA00023014"/>
    </source>
</evidence>
<dbReference type="GO" id="GO:0006272">
    <property type="term" value="P:leading strand elongation"/>
    <property type="evidence" value="ECO:0007669"/>
    <property type="project" value="TreeGrafter"/>
</dbReference>
<dbReference type="PROSITE" id="PS50920">
    <property type="entry name" value="SOLCAR"/>
    <property type="match status" value="3"/>
</dbReference>
<keyword evidence="13" id="KW-0239">DNA-directed DNA polymerase</keyword>
<dbReference type="SMART" id="SM01159">
    <property type="entry name" value="DUF1744"/>
    <property type="match status" value="1"/>
</dbReference>
<name>A0A1Y5IAL5_OSTTA</name>
<evidence type="ECO:0000259" key="21">
    <source>
        <dbReference type="SMART" id="SM01159"/>
    </source>
</evidence>
<dbReference type="InterPro" id="IPR054475">
    <property type="entry name" value="Znf-DPOE"/>
</dbReference>
<evidence type="ECO:0000256" key="16">
    <source>
        <dbReference type="ARBA" id="ARBA00023125"/>
    </source>
</evidence>
<dbReference type="EC" id="2.7.7.7" evidence="4"/>
<dbReference type="eggNOG" id="KOG1798">
    <property type="taxonomic scope" value="Eukaryota"/>
</dbReference>
<dbReference type="GO" id="GO:0000166">
    <property type="term" value="F:nucleotide binding"/>
    <property type="evidence" value="ECO:0007669"/>
    <property type="project" value="InterPro"/>
</dbReference>
<dbReference type="GO" id="GO:0003887">
    <property type="term" value="F:DNA-directed DNA polymerase activity"/>
    <property type="evidence" value="ECO:0007669"/>
    <property type="project" value="UniProtKB-KW"/>
</dbReference>
<evidence type="ECO:0000256" key="10">
    <source>
        <dbReference type="ARBA" id="ARBA00022723"/>
    </source>
</evidence>
<feature type="domain" description="DNA polymerase epsilon catalytic subunit A C-terminal" evidence="21">
    <location>
        <begin position="1552"/>
        <end position="1960"/>
    </location>
</feature>
<dbReference type="InterPro" id="IPR042087">
    <property type="entry name" value="DNA_pol_B_thumb"/>
</dbReference>
<feature type="repeat" description="Solcar" evidence="19">
    <location>
        <begin position="2342"/>
        <end position="2434"/>
    </location>
</feature>
<keyword evidence="7 19" id="KW-0812">Transmembrane</keyword>
<feature type="region of interest" description="Disordered" evidence="20">
    <location>
        <begin position="1249"/>
        <end position="1282"/>
    </location>
</feature>
<dbReference type="GO" id="GO:0006297">
    <property type="term" value="P:nucleotide-excision repair, DNA gap filling"/>
    <property type="evidence" value="ECO:0007669"/>
    <property type="project" value="TreeGrafter"/>
</dbReference>
<dbReference type="Gene3D" id="3.90.1600.10">
    <property type="entry name" value="Palm domain of DNA polymerase"/>
    <property type="match status" value="1"/>
</dbReference>
<keyword evidence="18" id="KW-0539">Nucleus</keyword>
<dbReference type="FunFam" id="3.30.420.10:FF:000010">
    <property type="entry name" value="DNA polymerase epsilon catalytic subunit"/>
    <property type="match status" value="1"/>
</dbReference>
<reference evidence="22" key="1">
    <citation type="submission" date="2017-04" db="EMBL/GenBank/DDBJ databases">
        <title>Population genomics of picophytoplankton unveils novel chromosome hypervariability.</title>
        <authorList>
            <consortium name="DOE Joint Genome Institute"/>
            <person name="Blanc-Mathieu R."/>
            <person name="Krasovec M."/>
            <person name="Hebrard M."/>
            <person name="Yau S."/>
            <person name="Desgranges E."/>
            <person name="Martin J."/>
            <person name="Schackwitz W."/>
            <person name="Kuo A."/>
            <person name="Salin G."/>
            <person name="Donnadieu C."/>
            <person name="Desdevises Y."/>
            <person name="Sanchez-Ferandin S."/>
            <person name="Moreau H."/>
            <person name="Rivals E."/>
            <person name="Grigoriev I.V."/>
            <person name="Grimsley N."/>
            <person name="Eyre-Walker A."/>
            <person name="Piganeau G."/>
        </authorList>
    </citation>
    <scope>NUCLEOTIDE SEQUENCE [LARGE SCALE GENOMIC DNA]</scope>
    <source>
        <strain evidence="22">RCC 1115</strain>
    </source>
</reference>
<dbReference type="Pfam" id="PF22912">
    <property type="entry name" value="zf-DPOE"/>
    <property type="match status" value="1"/>
</dbReference>
<evidence type="ECO:0000256" key="6">
    <source>
        <dbReference type="ARBA" id="ARBA00022679"/>
    </source>
</evidence>
<dbReference type="InterPro" id="IPR018108">
    <property type="entry name" value="MCP_transmembrane"/>
</dbReference>
<dbReference type="CDD" id="cd05779">
    <property type="entry name" value="DNA_polB_epsilon_exo"/>
    <property type="match status" value="1"/>
</dbReference>
<protein>
    <recommendedName>
        <fullName evidence="4">DNA-directed DNA polymerase</fullName>
        <ecNumber evidence="4">2.7.7.7</ecNumber>
    </recommendedName>
</protein>
<dbReference type="GO" id="GO:0051539">
    <property type="term" value="F:4 iron, 4 sulfur cluster binding"/>
    <property type="evidence" value="ECO:0007669"/>
    <property type="project" value="UniProtKB-KW"/>
</dbReference>
<evidence type="ECO:0000256" key="12">
    <source>
        <dbReference type="ARBA" id="ARBA00022833"/>
    </source>
</evidence>
<feature type="region of interest" description="Disordered" evidence="20">
    <location>
        <begin position="1"/>
        <end position="49"/>
    </location>
</feature>
<dbReference type="FunFam" id="1.10.132.60:FF:000003">
    <property type="entry name" value="DNA polymerase epsilon catalytic subunit"/>
    <property type="match status" value="1"/>
</dbReference>
<dbReference type="Pfam" id="PF03104">
    <property type="entry name" value="DNA_pol_B_exo1"/>
    <property type="match status" value="1"/>
</dbReference>
<dbReference type="PANTHER" id="PTHR10670">
    <property type="entry name" value="DNA POLYMERASE EPSILON CATALYTIC SUBUNIT A"/>
    <property type="match status" value="1"/>
</dbReference>
<dbReference type="CDD" id="cd05535">
    <property type="entry name" value="POLBc_epsilon"/>
    <property type="match status" value="1"/>
</dbReference>
<dbReference type="Gene3D" id="3.30.342.10">
    <property type="entry name" value="DNA Polymerase, chain B, domain 1"/>
    <property type="match status" value="1"/>
</dbReference>
<dbReference type="Pfam" id="PF00136">
    <property type="entry name" value="DNA_pol_B"/>
    <property type="match status" value="1"/>
</dbReference>
<dbReference type="GO" id="GO:0008270">
    <property type="term" value="F:zinc ion binding"/>
    <property type="evidence" value="ECO:0007669"/>
    <property type="project" value="UniProtKB-KW"/>
</dbReference>
<dbReference type="PANTHER" id="PTHR10670:SF0">
    <property type="entry name" value="DNA POLYMERASE EPSILON CATALYTIC SUBUNIT A"/>
    <property type="match status" value="1"/>
</dbReference>
<dbReference type="InterPro" id="IPR006133">
    <property type="entry name" value="DNA-dir_DNA_pol_B_exonuc"/>
</dbReference>
<keyword evidence="8" id="KW-0548">Nucleotidyltransferase</keyword>
<dbReference type="InterPro" id="IPR029703">
    <property type="entry name" value="POL2"/>
</dbReference>
<dbReference type="GO" id="GO:0003677">
    <property type="term" value="F:DNA binding"/>
    <property type="evidence" value="ECO:0007669"/>
    <property type="project" value="UniProtKB-KW"/>
</dbReference>
<dbReference type="InterPro" id="IPR023211">
    <property type="entry name" value="DNA_pol_palm_dom_sf"/>
</dbReference>
<dbReference type="InterPro" id="IPR023395">
    <property type="entry name" value="MCP_dom_sf"/>
</dbReference>
<evidence type="ECO:0000256" key="7">
    <source>
        <dbReference type="ARBA" id="ARBA00022692"/>
    </source>
</evidence>
<keyword evidence="17 19" id="KW-0472">Membrane</keyword>
<dbReference type="InterPro" id="IPR012337">
    <property type="entry name" value="RNaseH-like_sf"/>
</dbReference>
<keyword evidence="11" id="KW-0863">Zinc-finger</keyword>
<dbReference type="EMBL" id="KZ155783">
    <property type="protein sequence ID" value="OUS46556.1"/>
    <property type="molecule type" value="Genomic_DNA"/>
</dbReference>
<evidence type="ECO:0000256" key="13">
    <source>
        <dbReference type="ARBA" id="ARBA00022932"/>
    </source>
</evidence>
<dbReference type="Pfam" id="PF22634">
    <property type="entry name" value="POL2_thumb"/>
    <property type="match status" value="1"/>
</dbReference>
<evidence type="ECO:0000256" key="4">
    <source>
        <dbReference type="ARBA" id="ARBA00012417"/>
    </source>
</evidence>
<dbReference type="GO" id="GO:0006287">
    <property type="term" value="P:base-excision repair, gap-filling"/>
    <property type="evidence" value="ECO:0007669"/>
    <property type="project" value="TreeGrafter"/>
</dbReference>
<evidence type="ECO:0000256" key="9">
    <source>
        <dbReference type="ARBA" id="ARBA00022705"/>
    </source>
</evidence>
<feature type="compositionally biased region" description="Gly residues" evidence="20">
    <location>
        <begin position="28"/>
        <end position="49"/>
    </location>
</feature>
<dbReference type="InterPro" id="IPR006134">
    <property type="entry name" value="DNA-dir_DNA_pol_B_multi_dom"/>
</dbReference>
<evidence type="ECO:0000256" key="20">
    <source>
        <dbReference type="SAM" id="MobiDB-lite"/>
    </source>
</evidence>
<evidence type="ECO:0000256" key="14">
    <source>
        <dbReference type="ARBA" id="ARBA00023004"/>
    </source>
</evidence>
<accession>A0A1Y5IAL5</accession>
<dbReference type="Pfam" id="PF08490">
    <property type="entry name" value="DUF1744"/>
    <property type="match status" value="1"/>
</dbReference>
<dbReference type="SUPFAM" id="SSF56672">
    <property type="entry name" value="DNA/RNA polymerases"/>
    <property type="match status" value="1"/>
</dbReference>
<sequence>MSRSKTPAFSGGGATHKANLYGESRLGVRGGRGTRGGRGGRGGRGYVGGDGRAKAQIAAEEDALHAELGFGTHSGGDDRIGWLINVSSTQVEDKESGKAFAAVNLYFMEQDGSTFKAQVKYKPYFYVATKTGCEHEVEALLRRRYGEQIADVVMEDKEDLDLKNHLSGLKQTYLKVEFLTVQELMDVRREILPIVSKNKKKTSAASAYEALSRQESIDAGNKPRKLQLTDYEEAMVDIREYDVPYHMRYLIDENVRCGMWYNVHVEQGNARVTLQDAKSGNDMLEVKGEPRVCAFDIETTKLPLKFPDAEHDQVFMISYMLDGQGYLITNREIVSEDVEDFEYTPKEEYQGPFIVWNEANEQALLRRWFDHMREAQPSIYVTYNGDYFDFPFIETRAKKNGMDMYREIGFKCEQSGECRSTSALHLDCFCWVKRDSYLPAGSHGLKAVTKAKLKFDPVEVDPEDMLPFAQSRPQHMAQYSVSDAVSTYYLYKKFVHDFIFALSTIIPLSPDEVLRKGSGTLCESLLMVQAYEGEIVCPNKQVGAGEQYYNGHLLNSETYIGGHVECLQAGVYRSDIPCDFNLTPDGYQKLLDTLDDDLKYALEVEGKMKQSDVSNYDEIRAAIVEKLEFLRDNPRIKSKPLIYHLDVAAMYPNIILTNRLQPAAMVTEDVCAACDYNRPGKKCLRELEWVWRGEHFASTSSEYAQIKAQLQVDTFPAADPGGSSRTWYELSYEEQQEQKKNRLKMYTQKVYRKVMEKPVTATKTAGICQRENAFYIDTVRAFRDRRYVYKGKNKEAGKQLEAAKQAGSIADIQQAANNVVLYDSLQLAHKCILNSFYGYVMRKGARWYSMEMAGVVTNTGAKIIQMAKQLVDDIGMPLELDTDGIWCCLPCEFPEDYTFTMKGEGKKPYQISYPCVVLNRMTAVRNTNDQYLTFDEKTGTYKQSSEMSIEFEVDGPYKAMILPASKEEGVLIKKRYAVFDEAGKLVELKGFELKRRGELKLIKVFQSEVFDYFLKGETLDGVYQAVGAIANRWFDMLKTRGAKFDDEELMEYISESSVMSKPAIDYGDRKSTSLTTARRLAQFLGADLVKDKGLVCKYIISKKPLGAPTSQRAIPVSIFNAEVSVARSFLKEWTKDNDLSGEDDEMPDMRDLVDWEYYKTRLAGAIQKIISIPAALQGVENPCPDVKLPDWLNKRIREKNDKFAQQDLKKMFRAQFAAGAPLAKKDLNMLDIEDSFTGTPSRARARSLLTNGDAPRTPEQVVTPNGKAPRTPGSASATEAPDRETDYDGWLKFYKAKWKTLRANIKRQRVEDEKERAAAEREGGVVRRRRRSGAIGLESFVESREETIAHSIMHIIQVEETRTPGVFAVWVYVNGGMQSIKIDIPRRLVIATREADPEGEFGKADKHRIVASLPRGFTSPHLYEVNVPERTLSAGVDISALLADPNVIGVYEKHVDLADRFIYNVGCVMAVKKTEQKRALEISDNTYSMDMFQMKATGEISSYLPKLCHIGFYFAGIAGDKGRGIYVLHNSRDGRGTVIVHQPGGRAVREINPEVWSESLRSALGQEQSAEERTDFTMADAQNWTVLYARNMEQVGKHLNHAMGLYMSTTSGGTILLVQAPANAGVDPSQDASSIRQGLAGRLGALMPASGRLPIVFRPPNLSDCDLNQDAAQGWQLDVAKTATMRITGNSEWLQRYIEVASYAHIPIGNLKSDWWVHTADTFFARSLQDDDQVLWSGPSGEPDLGGGASAVSLSGLDDTYGATRMEVSAPGAYRSVCVELQVHHLAVCAISKSGILNDLEQGALLGFETGTKGTTRVGGHESAGAFKTLRKLVENWLRDATDRHNHYADELLSQLHRWLFSPFSVLRDPALKNLVELCMKKVFTLLLAELRKLQVDVVYADMRRIIIATGKHDLASASSCVEGVTHALRQRELFSWLQLDSVKQWHSLLFRGPFDYAGITAASLPGESQWQDSIAPNDASLDPLAFHNSEGALDMHWNIARFLPESIQDHFHAIVGEFLLLPWKFEQNGGDEPYRGRTPVKFRAMEDSESDDDLNCDLNSASDDELPMAQRHPGTPSIAHNSRDLENLENEKVSWLVRQIDSHFSPKLLRYAQEIQKVLGIPGPRSPAEHQFPTPPGSHLSKEIRGTPALAFVKTVIAVLSLDASVADSVSLLRRNALKMIRVGEFAPEAEFIEPCVSYTLRDVICSACCDCRDLDLCRDPDLAAGHWACSYRDEHGLLCAQPYDRQWVEGALVAEVNDRVRKYQLQDLKCVRDGRVKVGHLGNRCACGGLFTCSSKDGSLGDDLRVFSSIAEAHDFNILRETVSWVRSNAFTFALTLLSDKAFANGFSGAIAGTVAAAVVCPLDVLKTRLQVSSAVRDASAGDKYLSTYGALKRIVRHEGVVGLYRGLGPTVAALLPNWGVYFSAYGALKRVLSPPSSARTDGGDVGTSGADENGAGEVKEANHFAHVLAAAGAGAATILVTNPLWVAKTRLQVQHSKALAGALPKRAHYTSTVDALTRMAREEGLRGLYSGFGPSLIGIAHVIIQFPLYESIKFDIARRREVPLDDIAPTDLMLASAVAKMIASTMTYPHEVIRSHMHVHGLGPFRGIGSLVASIYRDGGVVAFYRGCGTNLIRTTPAAAITFTSFELVSREIEKLVNAAGDIV</sequence>
<dbReference type="InterPro" id="IPR043502">
    <property type="entry name" value="DNA/RNA_pol_sf"/>
</dbReference>
<dbReference type="SMART" id="SM00486">
    <property type="entry name" value="POLBc"/>
    <property type="match status" value="1"/>
</dbReference>
<evidence type="ECO:0000256" key="5">
    <source>
        <dbReference type="ARBA" id="ARBA00022485"/>
    </source>
</evidence>
<comment type="subcellular location">
    <subcellularLocation>
        <location evidence="2">Membrane</location>
        <topology evidence="2">Multi-pass membrane protein</topology>
    </subcellularLocation>
    <subcellularLocation>
        <location evidence="1">Nucleus</location>
    </subcellularLocation>
</comment>
<gene>
    <name evidence="22" type="ORF">BE221DRAFT_145809</name>
</gene>
<keyword evidence="9" id="KW-0235">DNA replication</keyword>
<dbReference type="SUPFAM" id="SSF53098">
    <property type="entry name" value="Ribonuclease H-like"/>
    <property type="match status" value="1"/>
</dbReference>
<dbReference type="GO" id="GO:0008622">
    <property type="term" value="C:epsilon DNA polymerase complex"/>
    <property type="evidence" value="ECO:0007669"/>
    <property type="project" value="InterPro"/>
</dbReference>
<dbReference type="Pfam" id="PF00153">
    <property type="entry name" value="Mito_carr"/>
    <property type="match status" value="3"/>
</dbReference>
<keyword evidence="15" id="KW-0411">Iron-sulfur</keyword>